<name>A0A7E4VNE6_PANRE</name>
<organism evidence="6 7">
    <name type="scientific">Panagrellus redivivus</name>
    <name type="common">Microworm</name>
    <dbReference type="NCBI Taxonomy" id="6233"/>
    <lineage>
        <taxon>Eukaryota</taxon>
        <taxon>Metazoa</taxon>
        <taxon>Ecdysozoa</taxon>
        <taxon>Nematoda</taxon>
        <taxon>Chromadorea</taxon>
        <taxon>Rhabditida</taxon>
        <taxon>Tylenchina</taxon>
        <taxon>Panagrolaimomorpha</taxon>
        <taxon>Panagrolaimoidea</taxon>
        <taxon>Panagrolaimidae</taxon>
        <taxon>Panagrellus</taxon>
    </lineage>
</organism>
<evidence type="ECO:0000256" key="1">
    <source>
        <dbReference type="ARBA" id="ARBA00004141"/>
    </source>
</evidence>
<comment type="subcellular location">
    <subcellularLocation>
        <location evidence="1">Membrane</location>
        <topology evidence="1">Multi-pass membrane protein</topology>
    </subcellularLocation>
</comment>
<feature type="transmembrane region" description="Helical" evidence="5">
    <location>
        <begin position="9"/>
        <end position="30"/>
    </location>
</feature>
<sequence>MASQNSKRFFLFLIFVGFILTVIGFFSPGWRQYSNGGGEPQLGLASYYCGSGMNKVNAKDCYRWFIAREPWLKAVVAFMSIAFILEVVLLLITLVHVCRKRDDANSFAPAVFLCLLISICLLIAWVVFASKNQTDAKYMVSTQNQLNSKNYPGYSFYLTVISFVFFVFATLVGFYAIKEVNEEHGLGRA</sequence>
<feature type="transmembrane region" description="Helical" evidence="5">
    <location>
        <begin position="154"/>
        <end position="177"/>
    </location>
</feature>
<keyword evidence="4 5" id="KW-0472">Membrane</keyword>
<dbReference type="InterPro" id="IPR050579">
    <property type="entry name" value="PMP-22/EMP/MP20-like"/>
</dbReference>
<reference evidence="6" key="1">
    <citation type="journal article" date="2013" name="Genetics">
        <title>The draft genome and transcriptome of Panagrellus redivivus are shaped by the harsh demands of a free-living lifestyle.</title>
        <authorList>
            <person name="Srinivasan J."/>
            <person name="Dillman A.R."/>
            <person name="Macchietto M.G."/>
            <person name="Heikkinen L."/>
            <person name="Lakso M."/>
            <person name="Fracchia K.M."/>
            <person name="Antoshechkin I."/>
            <person name="Mortazavi A."/>
            <person name="Wong G."/>
            <person name="Sternberg P.W."/>
        </authorList>
    </citation>
    <scope>NUCLEOTIDE SEQUENCE [LARGE SCALE GENOMIC DNA]</scope>
    <source>
        <strain evidence="6">MT8872</strain>
    </source>
</reference>
<evidence type="ECO:0000256" key="3">
    <source>
        <dbReference type="ARBA" id="ARBA00022989"/>
    </source>
</evidence>
<dbReference type="Pfam" id="PF06653">
    <property type="entry name" value="Claudin_3"/>
    <property type="match status" value="1"/>
</dbReference>
<proteinExistence type="predicted"/>
<keyword evidence="6" id="KW-1185">Reference proteome</keyword>
<evidence type="ECO:0000313" key="7">
    <source>
        <dbReference type="WBParaSite" id="Pan_g23315.t1"/>
    </source>
</evidence>
<keyword evidence="2 5" id="KW-0812">Transmembrane</keyword>
<dbReference type="PANTHER" id="PTHR10671">
    <property type="entry name" value="EPITHELIAL MEMBRANE PROTEIN-RELATED"/>
    <property type="match status" value="1"/>
</dbReference>
<evidence type="ECO:0000256" key="2">
    <source>
        <dbReference type="ARBA" id="ARBA00022692"/>
    </source>
</evidence>
<evidence type="ECO:0000313" key="6">
    <source>
        <dbReference type="Proteomes" id="UP000492821"/>
    </source>
</evidence>
<feature type="transmembrane region" description="Helical" evidence="5">
    <location>
        <begin position="74"/>
        <end position="95"/>
    </location>
</feature>
<keyword evidence="3 5" id="KW-1133">Transmembrane helix</keyword>
<dbReference type="WBParaSite" id="Pan_g23315.t1">
    <property type="protein sequence ID" value="Pan_g23315.t1"/>
    <property type="gene ID" value="Pan_g23315"/>
</dbReference>
<dbReference type="InterPro" id="IPR009545">
    <property type="entry name" value="Claudin-like"/>
</dbReference>
<evidence type="ECO:0000256" key="4">
    <source>
        <dbReference type="ARBA" id="ARBA00023136"/>
    </source>
</evidence>
<protein>
    <submittedName>
        <fullName evidence="7">MARVEL domain-containing protein</fullName>
    </submittedName>
</protein>
<reference evidence="7" key="2">
    <citation type="submission" date="2020-10" db="UniProtKB">
        <authorList>
            <consortium name="WormBaseParasite"/>
        </authorList>
    </citation>
    <scope>IDENTIFICATION</scope>
</reference>
<dbReference type="AlphaFoldDB" id="A0A7E4VNE6"/>
<dbReference type="Proteomes" id="UP000492821">
    <property type="component" value="Unassembled WGS sequence"/>
</dbReference>
<dbReference type="GO" id="GO:0005886">
    <property type="term" value="C:plasma membrane"/>
    <property type="evidence" value="ECO:0007669"/>
    <property type="project" value="TreeGrafter"/>
</dbReference>
<dbReference type="PANTHER" id="PTHR10671:SF108">
    <property type="entry name" value="CLAUDIN FAMILY PROTEIN-RELATED"/>
    <property type="match status" value="1"/>
</dbReference>
<evidence type="ECO:0000256" key="5">
    <source>
        <dbReference type="SAM" id="Phobius"/>
    </source>
</evidence>
<dbReference type="Gene3D" id="1.20.140.150">
    <property type="match status" value="1"/>
</dbReference>
<feature type="transmembrane region" description="Helical" evidence="5">
    <location>
        <begin position="107"/>
        <end position="128"/>
    </location>
</feature>
<accession>A0A7E4VNE6</accession>